<dbReference type="Proteomes" id="UP000198755">
    <property type="component" value="Unassembled WGS sequence"/>
</dbReference>
<sequence length="121" mass="13837">MAFKFPFTGLVSRVNARFRRVRGEDPGAAERPPAQAPRPSRPRTGSKGSGMYIIARNIKGPRLQCEALMVDKKTFTPWPPVTEDGWRRAYKFRDRLMAEVVRMEADPMGEELKVIEAVYIR</sequence>
<evidence type="ECO:0000313" key="2">
    <source>
        <dbReference type="EMBL" id="SFK34293.1"/>
    </source>
</evidence>
<feature type="region of interest" description="Disordered" evidence="1">
    <location>
        <begin position="22"/>
        <end position="51"/>
    </location>
</feature>
<evidence type="ECO:0000256" key="1">
    <source>
        <dbReference type="SAM" id="MobiDB-lite"/>
    </source>
</evidence>
<accession>A0A1I3YR85</accession>
<organism evidence="2 3">
    <name type="scientific">Methylocapsa palsarum</name>
    <dbReference type="NCBI Taxonomy" id="1612308"/>
    <lineage>
        <taxon>Bacteria</taxon>
        <taxon>Pseudomonadati</taxon>
        <taxon>Pseudomonadota</taxon>
        <taxon>Alphaproteobacteria</taxon>
        <taxon>Hyphomicrobiales</taxon>
        <taxon>Beijerinckiaceae</taxon>
        <taxon>Methylocapsa</taxon>
    </lineage>
</organism>
<dbReference type="RefSeq" id="WP_244532214.1">
    <property type="nucleotide sequence ID" value="NZ_FOSN01000006.1"/>
</dbReference>
<name>A0A1I3YR85_9HYPH</name>
<proteinExistence type="predicted"/>
<dbReference type="AlphaFoldDB" id="A0A1I3YR85"/>
<keyword evidence="3" id="KW-1185">Reference proteome</keyword>
<protein>
    <submittedName>
        <fullName evidence="2">Uncharacterized protein</fullName>
    </submittedName>
</protein>
<dbReference type="EMBL" id="FOSN01000006">
    <property type="protein sequence ID" value="SFK34293.1"/>
    <property type="molecule type" value="Genomic_DNA"/>
</dbReference>
<reference evidence="2 3" key="1">
    <citation type="submission" date="2016-10" db="EMBL/GenBank/DDBJ databases">
        <authorList>
            <person name="de Groot N.N."/>
        </authorList>
    </citation>
    <scope>NUCLEOTIDE SEQUENCE [LARGE SCALE GENOMIC DNA]</scope>
    <source>
        <strain evidence="2 3">NE2</strain>
    </source>
</reference>
<evidence type="ECO:0000313" key="3">
    <source>
        <dbReference type="Proteomes" id="UP000198755"/>
    </source>
</evidence>
<gene>
    <name evidence="2" type="ORF">SAMN05444581_106120</name>
</gene>